<evidence type="ECO:0000259" key="2">
    <source>
        <dbReference type="Pfam" id="PF00144"/>
    </source>
</evidence>
<dbReference type="SUPFAM" id="SSF56601">
    <property type="entry name" value="beta-lactamase/transpeptidase-like"/>
    <property type="match status" value="1"/>
</dbReference>
<dbReference type="STRING" id="313628.LNTAR_25055"/>
<dbReference type="PANTHER" id="PTHR43283">
    <property type="entry name" value="BETA-LACTAMASE-RELATED"/>
    <property type="match status" value="1"/>
</dbReference>
<dbReference type="RefSeq" id="WP_007280556.1">
    <property type="nucleotide sequence ID" value="NZ_ABCK01000026.1"/>
</dbReference>
<dbReference type="InterPro" id="IPR050789">
    <property type="entry name" value="Diverse_Enzym_Activities"/>
</dbReference>
<evidence type="ECO:0000313" key="3">
    <source>
        <dbReference type="EMBL" id="EDM25623.1"/>
    </source>
</evidence>
<feature type="domain" description="Beta-lactamase-related" evidence="2">
    <location>
        <begin position="95"/>
        <end position="362"/>
    </location>
</feature>
<dbReference type="PANTHER" id="PTHR43283:SF7">
    <property type="entry name" value="BETA-LACTAMASE-RELATED DOMAIN-CONTAINING PROTEIN"/>
    <property type="match status" value="1"/>
</dbReference>
<evidence type="ECO:0000313" key="4">
    <source>
        <dbReference type="Proteomes" id="UP000004947"/>
    </source>
</evidence>
<proteinExistence type="predicted"/>
<keyword evidence="4" id="KW-1185">Reference proteome</keyword>
<dbReference type="AlphaFoldDB" id="A6DRT8"/>
<feature type="chain" id="PRO_5002692491" evidence="1">
    <location>
        <begin position="23"/>
        <end position="382"/>
    </location>
</feature>
<reference evidence="3 4" key="1">
    <citation type="journal article" date="2010" name="J. Bacteriol.">
        <title>Genome sequence of Lentisphaera araneosa HTCC2155T, the type species of the order Lentisphaerales in the phylum Lentisphaerae.</title>
        <authorList>
            <person name="Thrash J.C."/>
            <person name="Cho J.C."/>
            <person name="Vergin K.L."/>
            <person name="Morris R.M."/>
            <person name="Giovannoni S.J."/>
        </authorList>
    </citation>
    <scope>NUCLEOTIDE SEQUENCE [LARGE SCALE GENOMIC DNA]</scope>
    <source>
        <strain evidence="3 4">HTCC2155</strain>
    </source>
</reference>
<accession>A6DRT8</accession>
<dbReference type="eggNOG" id="COG1680">
    <property type="taxonomic scope" value="Bacteria"/>
</dbReference>
<dbReference type="InterPro" id="IPR012338">
    <property type="entry name" value="Beta-lactam/transpept-like"/>
</dbReference>
<dbReference type="Pfam" id="PF00144">
    <property type="entry name" value="Beta-lactamase"/>
    <property type="match status" value="1"/>
</dbReference>
<evidence type="ECO:0000256" key="1">
    <source>
        <dbReference type="SAM" id="SignalP"/>
    </source>
</evidence>
<sequence length="382" mass="42448">MTLNKTLLSAVNFLIISVNLLAQNPPSLDQGVDPKNQSSKEQKKIKYLKAPYLSTSPKDLNDGIAVGQWNNPGVQEAAEAFLAEDKKSKYQNLDSLLIAKNGKLIFEMYNRRGRVNGPHYTMSVTKTMTSVCLARAIQLGLLSISDLDKPVIDFMPEIDRSKIQAGVESITLRDALFMKSGLRFSQKSTVLALERKYQKQAYFQKVFEATSPISQASKEYKYSGLDATMIMMIIDIKTGGQVQKWIEAEVTNKLGTVYCWNDKSNALPACGAGSNFTSRTLLKVAQSILDGGKLNGKPWLSPEYVQLIVDSKKGDGYFYYFHNRKKFSDDKINFISGIGAGGQYMSILPHNNIVLVATSHNKKAIGAPLKALEEHFIKLLIK</sequence>
<dbReference type="InterPro" id="IPR001466">
    <property type="entry name" value="Beta-lactam-related"/>
</dbReference>
<organism evidence="3 4">
    <name type="scientific">Lentisphaera araneosa HTCC2155</name>
    <dbReference type="NCBI Taxonomy" id="313628"/>
    <lineage>
        <taxon>Bacteria</taxon>
        <taxon>Pseudomonadati</taxon>
        <taxon>Lentisphaerota</taxon>
        <taxon>Lentisphaeria</taxon>
        <taxon>Lentisphaerales</taxon>
        <taxon>Lentisphaeraceae</taxon>
        <taxon>Lentisphaera</taxon>
    </lineage>
</organism>
<protein>
    <submittedName>
        <fullName evidence="3">Beta-lactamase</fullName>
    </submittedName>
</protein>
<keyword evidence="1" id="KW-0732">Signal</keyword>
<comment type="caution">
    <text evidence="3">The sequence shown here is derived from an EMBL/GenBank/DDBJ whole genome shotgun (WGS) entry which is preliminary data.</text>
</comment>
<feature type="signal peptide" evidence="1">
    <location>
        <begin position="1"/>
        <end position="22"/>
    </location>
</feature>
<dbReference type="OrthoDB" id="9814204at2"/>
<dbReference type="Proteomes" id="UP000004947">
    <property type="component" value="Unassembled WGS sequence"/>
</dbReference>
<name>A6DRT8_9BACT</name>
<gene>
    <name evidence="3" type="ORF">LNTAR_25055</name>
</gene>
<dbReference type="EMBL" id="ABCK01000026">
    <property type="protein sequence ID" value="EDM25623.1"/>
    <property type="molecule type" value="Genomic_DNA"/>
</dbReference>
<dbReference type="Gene3D" id="3.40.710.10">
    <property type="entry name" value="DD-peptidase/beta-lactamase superfamily"/>
    <property type="match status" value="1"/>
</dbReference>